<dbReference type="EMBL" id="JAROCE010000007">
    <property type="protein sequence ID" value="MFM2721848.1"/>
    <property type="molecule type" value="Genomic_DNA"/>
</dbReference>
<accession>A0ABW9GJC0</accession>
<feature type="region of interest" description="Disordered" evidence="1">
    <location>
        <begin position="1"/>
        <end position="25"/>
    </location>
</feature>
<comment type="caution">
    <text evidence="2">The sequence shown here is derived from an EMBL/GenBank/DDBJ whole genome shotgun (WGS) entry which is preliminary data.</text>
</comment>
<dbReference type="Proteomes" id="UP001630303">
    <property type="component" value="Unassembled WGS sequence"/>
</dbReference>
<dbReference type="RefSeq" id="WP_164878236.1">
    <property type="nucleotide sequence ID" value="NZ_JAROCE010000007.1"/>
</dbReference>
<evidence type="ECO:0000313" key="2">
    <source>
        <dbReference type="EMBL" id="MFM2721848.1"/>
    </source>
</evidence>
<keyword evidence="3" id="KW-1185">Reference proteome</keyword>
<gene>
    <name evidence="2" type="ORF">P5G46_15110</name>
</gene>
<protein>
    <submittedName>
        <fullName evidence="2">Uncharacterized protein</fullName>
    </submittedName>
</protein>
<name>A0ABW9GJC0_9MICO</name>
<sequence>MTSHKGSLQRRIAAGEADPISDRERAQLQEIRQTYIRRFGVDPEAQTVSKTA</sequence>
<evidence type="ECO:0000313" key="3">
    <source>
        <dbReference type="Proteomes" id="UP001630303"/>
    </source>
</evidence>
<proteinExistence type="predicted"/>
<evidence type="ECO:0000256" key="1">
    <source>
        <dbReference type="SAM" id="MobiDB-lite"/>
    </source>
</evidence>
<organism evidence="2 3">
    <name type="scientific">Microbacterium mcarthurae</name>
    <dbReference type="NCBI Taxonomy" id="3035918"/>
    <lineage>
        <taxon>Bacteria</taxon>
        <taxon>Bacillati</taxon>
        <taxon>Actinomycetota</taxon>
        <taxon>Actinomycetes</taxon>
        <taxon>Micrococcales</taxon>
        <taxon>Microbacteriaceae</taxon>
        <taxon>Microbacterium</taxon>
    </lineage>
</organism>
<reference evidence="2 3" key="1">
    <citation type="submission" date="2023-03" db="EMBL/GenBank/DDBJ databases">
        <title>MT1 and MT2 Draft Genomes of Novel Species.</title>
        <authorList>
            <person name="Venkateswaran K."/>
        </authorList>
    </citation>
    <scope>NUCLEOTIDE SEQUENCE [LARGE SCALE GENOMIC DNA]</scope>
    <source>
        <strain evidence="2 3">IF8SW-P5</strain>
    </source>
</reference>